<accession>A0A1I1JS35</accession>
<reference evidence="3" key="1">
    <citation type="submission" date="2016-10" db="EMBL/GenBank/DDBJ databases">
        <authorList>
            <person name="Varghese N."/>
            <person name="Submissions S."/>
        </authorList>
    </citation>
    <scope>NUCLEOTIDE SEQUENCE [LARGE SCALE GENOMIC DNA]</scope>
    <source>
        <strain evidence="3">DSM 13078</strain>
    </source>
</reference>
<evidence type="ECO:0008006" key="4">
    <source>
        <dbReference type="Google" id="ProtNLM"/>
    </source>
</evidence>
<keyword evidence="3" id="KW-1185">Reference proteome</keyword>
<feature type="transmembrane region" description="Helical" evidence="1">
    <location>
        <begin position="49"/>
        <end position="74"/>
    </location>
</feature>
<dbReference type="AlphaFoldDB" id="A0A1I1JS35"/>
<dbReference type="RefSeq" id="WP_089789200.1">
    <property type="nucleotide sequence ID" value="NZ_FOKW01000009.1"/>
</dbReference>
<keyword evidence="1" id="KW-0472">Membrane</keyword>
<dbReference type="InterPro" id="IPR007403">
    <property type="entry name" value="DUF456"/>
</dbReference>
<dbReference type="PANTHER" id="PTHR39165">
    <property type="entry name" value="IG HYPOTHETICAL 17883"/>
    <property type="match status" value="1"/>
</dbReference>
<organism evidence="2 3">
    <name type="scientific">Natronobacterium haloterrestre</name>
    <name type="common">Halobiforma haloterrestris</name>
    <dbReference type="NCBI Taxonomy" id="148448"/>
    <lineage>
        <taxon>Archaea</taxon>
        <taxon>Methanobacteriati</taxon>
        <taxon>Methanobacteriota</taxon>
        <taxon>Stenosarchaea group</taxon>
        <taxon>Halobacteria</taxon>
        <taxon>Halobacteriales</taxon>
        <taxon>Natrialbaceae</taxon>
        <taxon>Natronobacterium</taxon>
    </lineage>
</organism>
<dbReference type="PANTHER" id="PTHR39165:SF1">
    <property type="entry name" value="DUF456 DOMAIN-CONTAINING PROTEIN"/>
    <property type="match status" value="1"/>
</dbReference>
<gene>
    <name evidence="2" type="ORF">SAMN05444422_109140</name>
</gene>
<dbReference type="EMBL" id="FOKW01000009">
    <property type="protein sequence ID" value="SFC50772.1"/>
    <property type="molecule type" value="Genomic_DNA"/>
</dbReference>
<feature type="transmembrane region" description="Helical" evidence="1">
    <location>
        <begin position="86"/>
        <end position="114"/>
    </location>
</feature>
<dbReference type="Pfam" id="PF04306">
    <property type="entry name" value="DUF456"/>
    <property type="match status" value="1"/>
</dbReference>
<name>A0A1I1JS35_NATHA</name>
<protein>
    <recommendedName>
        <fullName evidence="4">DUF456 domain-containing protein</fullName>
    </recommendedName>
</protein>
<dbReference type="Proteomes" id="UP000199161">
    <property type="component" value="Unassembled WGS sequence"/>
</dbReference>
<sequence length="161" mass="16066">MVDAITVLAVALLVAAVAGTLVPLVPGGLLSLAGVYLYWWHSGFAEPGALTLAVLTLLGVLTLLVEFFGGSIAAKAGGASWGTTAAAAAVGIVLMVVTGPLGLLVGLFGTVFALEFVRDGNVDESAQSALYATAGMLASTAAQALLTATVLFGFLIAVFLL</sequence>
<evidence type="ECO:0000313" key="2">
    <source>
        <dbReference type="EMBL" id="SFC50772.1"/>
    </source>
</evidence>
<evidence type="ECO:0000313" key="3">
    <source>
        <dbReference type="Proteomes" id="UP000199161"/>
    </source>
</evidence>
<proteinExistence type="predicted"/>
<keyword evidence="1" id="KW-0812">Transmembrane</keyword>
<feature type="transmembrane region" description="Helical" evidence="1">
    <location>
        <begin position="134"/>
        <end position="160"/>
    </location>
</feature>
<evidence type="ECO:0000256" key="1">
    <source>
        <dbReference type="SAM" id="Phobius"/>
    </source>
</evidence>
<keyword evidence="1" id="KW-1133">Transmembrane helix</keyword>